<dbReference type="InterPro" id="IPR001095">
    <property type="entry name" value="Acetyl_CoA_COase_a_su"/>
</dbReference>
<dbReference type="GO" id="GO:0003989">
    <property type="term" value="F:acetyl-CoA carboxylase activity"/>
    <property type="evidence" value="ECO:0007669"/>
    <property type="project" value="InterPro"/>
</dbReference>
<evidence type="ECO:0000256" key="7">
    <source>
        <dbReference type="ARBA" id="ARBA00023098"/>
    </source>
</evidence>
<keyword evidence="7 10" id="KW-0443">Lipid metabolism</keyword>
<dbReference type="EC" id="2.1.3.15" evidence="10"/>
<dbReference type="EMBL" id="PPSL01000003">
    <property type="protein sequence ID" value="PQJ10555.1"/>
    <property type="molecule type" value="Genomic_DNA"/>
</dbReference>
<dbReference type="UniPathway" id="UPA00655">
    <property type="reaction ID" value="UER00711"/>
</dbReference>
<keyword evidence="3 10" id="KW-0808">Transferase</keyword>
<keyword evidence="6 10" id="KW-0067">ATP-binding</keyword>
<accession>A0A2S7SVC3</accession>
<keyword evidence="5 10" id="KW-0276">Fatty acid metabolism</keyword>
<evidence type="ECO:0000256" key="2">
    <source>
        <dbReference type="ARBA" id="ARBA00022516"/>
    </source>
</evidence>
<evidence type="ECO:0000256" key="9">
    <source>
        <dbReference type="ARBA" id="ARBA00049152"/>
    </source>
</evidence>
<feature type="domain" description="CoA carboxyltransferase C-terminal" evidence="11">
    <location>
        <begin position="37"/>
        <end position="291"/>
    </location>
</feature>
<dbReference type="GO" id="GO:0006633">
    <property type="term" value="P:fatty acid biosynthetic process"/>
    <property type="evidence" value="ECO:0007669"/>
    <property type="project" value="UniProtKB-KW"/>
</dbReference>
<evidence type="ECO:0000256" key="6">
    <source>
        <dbReference type="ARBA" id="ARBA00022840"/>
    </source>
</evidence>
<dbReference type="NCBIfam" id="NF041504">
    <property type="entry name" value="AccA_sub"/>
    <property type="match status" value="1"/>
</dbReference>
<proteinExistence type="inferred from homology"/>
<keyword evidence="13" id="KW-1185">Reference proteome</keyword>
<dbReference type="GO" id="GO:2001295">
    <property type="term" value="P:malonyl-CoA biosynthetic process"/>
    <property type="evidence" value="ECO:0007669"/>
    <property type="project" value="UniProtKB-UniRule"/>
</dbReference>
<dbReference type="HAMAP" id="MF_00823">
    <property type="entry name" value="AcetylCoA_CT_alpha"/>
    <property type="match status" value="1"/>
</dbReference>
<dbReference type="Pfam" id="PF03255">
    <property type="entry name" value="ACCA"/>
    <property type="match status" value="1"/>
</dbReference>
<comment type="caution">
    <text evidence="12">The sequence shown here is derived from an EMBL/GenBank/DDBJ whole genome shotgun (WGS) entry which is preliminary data.</text>
</comment>
<dbReference type="InterPro" id="IPR011763">
    <property type="entry name" value="COA_CT_C"/>
</dbReference>
<keyword evidence="4 10" id="KW-0547">Nucleotide-binding</keyword>
<dbReference type="NCBIfam" id="TIGR00513">
    <property type="entry name" value="accA"/>
    <property type="match status" value="1"/>
</dbReference>
<comment type="pathway">
    <text evidence="1 10">Lipid metabolism; malonyl-CoA biosynthesis; malonyl-CoA from acetyl-CoA: step 1/1.</text>
</comment>
<comment type="catalytic activity">
    <reaction evidence="9 10">
        <text>N(6)-carboxybiotinyl-L-lysyl-[protein] + acetyl-CoA = N(6)-biotinyl-L-lysyl-[protein] + malonyl-CoA</text>
        <dbReference type="Rhea" id="RHEA:54728"/>
        <dbReference type="Rhea" id="RHEA-COMP:10505"/>
        <dbReference type="Rhea" id="RHEA-COMP:10506"/>
        <dbReference type="ChEBI" id="CHEBI:57288"/>
        <dbReference type="ChEBI" id="CHEBI:57384"/>
        <dbReference type="ChEBI" id="CHEBI:83144"/>
        <dbReference type="ChEBI" id="CHEBI:83145"/>
        <dbReference type="EC" id="2.1.3.15"/>
    </reaction>
</comment>
<name>A0A2S7SVC3_9BACT</name>
<protein>
    <recommendedName>
        <fullName evidence="10">Acetyl-coenzyme A carboxylase carboxyl transferase subunit alpha</fullName>
        <shortName evidence="10">ACCase subunit alpha</shortName>
        <shortName evidence="10">Acetyl-CoA carboxylase carboxyltransferase subunit alpha</shortName>
        <ecNumber evidence="10">2.1.3.15</ecNumber>
    </recommendedName>
</protein>
<evidence type="ECO:0000259" key="11">
    <source>
        <dbReference type="PROSITE" id="PS50989"/>
    </source>
</evidence>
<dbReference type="PRINTS" id="PR01069">
    <property type="entry name" value="ACCCTRFRASEA"/>
</dbReference>
<comment type="subunit">
    <text evidence="10">Acetyl-CoA carboxylase is a heterohexamer composed of biotin carboxyl carrier protein (AccB), biotin carboxylase (AccC) and two subunits each of ACCase subunit alpha (AccA) and ACCase subunit beta (AccD).</text>
</comment>
<gene>
    <name evidence="10" type="primary">accA</name>
    <name evidence="12" type="ORF">CJD36_011305</name>
</gene>
<dbReference type="PROSITE" id="PS50989">
    <property type="entry name" value="COA_CT_CTER"/>
    <property type="match status" value="1"/>
</dbReference>
<organism evidence="12 13">
    <name type="scientific">Flavipsychrobacter stenotrophus</name>
    <dbReference type="NCBI Taxonomy" id="2077091"/>
    <lineage>
        <taxon>Bacteria</taxon>
        <taxon>Pseudomonadati</taxon>
        <taxon>Bacteroidota</taxon>
        <taxon>Chitinophagia</taxon>
        <taxon>Chitinophagales</taxon>
        <taxon>Chitinophagaceae</taxon>
        <taxon>Flavipsychrobacter</taxon>
    </lineage>
</organism>
<evidence type="ECO:0000256" key="8">
    <source>
        <dbReference type="ARBA" id="ARBA00023160"/>
    </source>
</evidence>
<keyword evidence="8 10" id="KW-0275">Fatty acid biosynthesis</keyword>
<sequence>MQFLDFEKPIEDLYTQISKLKELSVKNQVDVSGSIKEMETAVEKARTDIYSNLTPWQRVQVSRHPERPYTLYYIEKIFTNFTELYGDRQVKDDKAMVAGMAELNGHPVMVMGQQKGINTKMRQMRNFGMANPEGYRKALRLMKLAEKFNRPIITFIDTPGAFPGLEAEERGQAEAIARNLFEMVNMKVPVICIIIGEGASGGALGIGVGDKVTMLENTWYTVISPESCSSILWRSWNFKEKAAEQLKLTSIDMSGFGLVDDVVPEPLGGAHANPELMAETLKEYLIESINELSKLTPDERINGRIEKFSKMGFFDEV</sequence>
<dbReference type="Proteomes" id="UP000239872">
    <property type="component" value="Unassembled WGS sequence"/>
</dbReference>
<reference evidence="12 13" key="1">
    <citation type="submission" date="2018-01" db="EMBL/GenBank/DDBJ databases">
        <title>A novel member of the phylum Bacteroidetes isolated from glacier ice.</title>
        <authorList>
            <person name="Liu Q."/>
            <person name="Xin Y.-H."/>
        </authorList>
    </citation>
    <scope>NUCLEOTIDE SEQUENCE [LARGE SCALE GENOMIC DNA]</scope>
    <source>
        <strain evidence="12 13">RB1R16</strain>
    </source>
</reference>
<evidence type="ECO:0000313" key="12">
    <source>
        <dbReference type="EMBL" id="PQJ10555.1"/>
    </source>
</evidence>
<comment type="similarity">
    <text evidence="10">Belongs to the AccA family.</text>
</comment>
<evidence type="ECO:0000256" key="1">
    <source>
        <dbReference type="ARBA" id="ARBA00004956"/>
    </source>
</evidence>
<dbReference type="SUPFAM" id="SSF52096">
    <property type="entry name" value="ClpP/crotonase"/>
    <property type="match status" value="1"/>
</dbReference>
<evidence type="ECO:0000256" key="3">
    <source>
        <dbReference type="ARBA" id="ARBA00022679"/>
    </source>
</evidence>
<dbReference type="GO" id="GO:0009317">
    <property type="term" value="C:acetyl-CoA carboxylase complex"/>
    <property type="evidence" value="ECO:0007669"/>
    <property type="project" value="InterPro"/>
</dbReference>
<keyword evidence="10" id="KW-0963">Cytoplasm</keyword>
<dbReference type="InterPro" id="IPR029045">
    <property type="entry name" value="ClpP/crotonase-like_dom_sf"/>
</dbReference>
<dbReference type="OrthoDB" id="9808023at2"/>
<dbReference type="PANTHER" id="PTHR42853:SF3">
    <property type="entry name" value="ACETYL-COENZYME A CARBOXYLASE CARBOXYL TRANSFERASE SUBUNIT ALPHA, CHLOROPLASTIC"/>
    <property type="match status" value="1"/>
</dbReference>
<dbReference type="NCBIfam" id="NF004344">
    <property type="entry name" value="PRK05724.1"/>
    <property type="match status" value="1"/>
</dbReference>
<evidence type="ECO:0000313" key="13">
    <source>
        <dbReference type="Proteomes" id="UP000239872"/>
    </source>
</evidence>
<dbReference type="GO" id="GO:0005524">
    <property type="term" value="F:ATP binding"/>
    <property type="evidence" value="ECO:0007669"/>
    <property type="project" value="UniProtKB-KW"/>
</dbReference>
<evidence type="ECO:0000256" key="5">
    <source>
        <dbReference type="ARBA" id="ARBA00022832"/>
    </source>
</evidence>
<comment type="subcellular location">
    <subcellularLocation>
        <location evidence="10">Cytoplasm</location>
    </subcellularLocation>
</comment>
<dbReference type="RefSeq" id="WP_105039283.1">
    <property type="nucleotide sequence ID" value="NZ_PPSL01000003.1"/>
</dbReference>
<evidence type="ECO:0000256" key="10">
    <source>
        <dbReference type="HAMAP-Rule" id="MF_00823"/>
    </source>
</evidence>
<dbReference type="GO" id="GO:0016743">
    <property type="term" value="F:carboxyl- or carbamoyltransferase activity"/>
    <property type="evidence" value="ECO:0007669"/>
    <property type="project" value="UniProtKB-UniRule"/>
</dbReference>
<dbReference type="PANTHER" id="PTHR42853">
    <property type="entry name" value="ACETYL-COENZYME A CARBOXYLASE CARBOXYL TRANSFERASE SUBUNIT ALPHA"/>
    <property type="match status" value="1"/>
</dbReference>
<comment type="function">
    <text evidence="10">Component of the acetyl coenzyme A carboxylase (ACC) complex. First, biotin carboxylase catalyzes the carboxylation of biotin on its carrier protein (BCCP) and then the CO(2) group is transferred by the carboxyltransferase to acetyl-CoA to form malonyl-CoA.</text>
</comment>
<dbReference type="Gene3D" id="3.90.226.10">
    <property type="entry name" value="2-enoyl-CoA Hydratase, Chain A, domain 1"/>
    <property type="match status" value="1"/>
</dbReference>
<evidence type="ECO:0000256" key="4">
    <source>
        <dbReference type="ARBA" id="ARBA00022741"/>
    </source>
</evidence>
<dbReference type="AlphaFoldDB" id="A0A2S7SVC3"/>
<keyword evidence="2 10" id="KW-0444">Lipid biosynthesis</keyword>